<feature type="non-terminal residue" evidence="1">
    <location>
        <position position="200"/>
    </location>
</feature>
<dbReference type="Proteomes" id="UP000789525">
    <property type="component" value="Unassembled WGS sequence"/>
</dbReference>
<comment type="caution">
    <text evidence="1">The sequence shown here is derived from an EMBL/GenBank/DDBJ whole genome shotgun (WGS) entry which is preliminary data.</text>
</comment>
<name>A0ACA9QN49_9GLOM</name>
<evidence type="ECO:0000313" key="2">
    <source>
        <dbReference type="Proteomes" id="UP000789525"/>
    </source>
</evidence>
<organism evidence="1 2">
    <name type="scientific">Acaulospora colombiana</name>
    <dbReference type="NCBI Taxonomy" id="27376"/>
    <lineage>
        <taxon>Eukaryota</taxon>
        <taxon>Fungi</taxon>
        <taxon>Fungi incertae sedis</taxon>
        <taxon>Mucoromycota</taxon>
        <taxon>Glomeromycotina</taxon>
        <taxon>Glomeromycetes</taxon>
        <taxon>Diversisporales</taxon>
        <taxon>Acaulosporaceae</taxon>
        <taxon>Acaulospora</taxon>
    </lineage>
</organism>
<dbReference type="EMBL" id="CAJVPT010057745">
    <property type="protein sequence ID" value="CAG8759105.1"/>
    <property type="molecule type" value="Genomic_DNA"/>
</dbReference>
<keyword evidence="2" id="KW-1185">Reference proteome</keyword>
<gene>
    <name evidence="1" type="ORF">ACOLOM_LOCUS13111</name>
</gene>
<protein>
    <submittedName>
        <fullName evidence="1">2966_t:CDS:1</fullName>
    </submittedName>
</protein>
<accession>A0ACA9QN49</accession>
<proteinExistence type="predicted"/>
<reference evidence="1" key="1">
    <citation type="submission" date="2021-06" db="EMBL/GenBank/DDBJ databases">
        <authorList>
            <person name="Kallberg Y."/>
            <person name="Tangrot J."/>
            <person name="Rosling A."/>
        </authorList>
    </citation>
    <scope>NUCLEOTIDE SEQUENCE</scope>
    <source>
        <strain evidence="1">CL356</strain>
    </source>
</reference>
<feature type="non-terminal residue" evidence="1">
    <location>
        <position position="1"/>
    </location>
</feature>
<evidence type="ECO:0000313" key="1">
    <source>
        <dbReference type="EMBL" id="CAG8759105.1"/>
    </source>
</evidence>
<sequence>NPLPGPLPLPFVGNLIFYSNDLIVAFSKLQTKYGDFFEFYKANKRYICLLNEDLVKVIMKPAINSNFHFRSDENNGLRELGRHEYGISFNADYNKWRYYRKFFSQTLLTPSFSRQALICAQAGFEEMSRYWDLLGEEAIIDFPEWMKRYFMEIIVVTTSSKPAHALSNFYKRLSNKKMDSVANETEEFMEAVQHLNEITY</sequence>